<dbReference type="Pfam" id="PF12937">
    <property type="entry name" value="F-box-like"/>
    <property type="match status" value="1"/>
</dbReference>
<evidence type="ECO:0000259" key="3">
    <source>
        <dbReference type="PROSITE" id="PS50181"/>
    </source>
</evidence>
<dbReference type="SUPFAM" id="SSF50978">
    <property type="entry name" value="WD40 repeat-like"/>
    <property type="match status" value="1"/>
</dbReference>
<dbReference type="Proteomes" id="UP000002485">
    <property type="component" value="Chromosome II"/>
</dbReference>
<feature type="repeat" description="WD" evidence="1">
    <location>
        <begin position="221"/>
        <end position="243"/>
    </location>
</feature>
<keyword evidence="5" id="KW-1185">Reference proteome</keyword>
<reference evidence="4 5" key="1">
    <citation type="journal article" date="2002" name="Nature">
        <title>The genome sequence of Schizosaccharomyces pombe.</title>
        <authorList>
            <person name="Wood V."/>
            <person name="Gwilliam R."/>
            <person name="Rajandream M.A."/>
            <person name="Lyne M."/>
            <person name="Lyne R."/>
            <person name="Stewart A."/>
            <person name="Sgouros J."/>
            <person name="Peat N."/>
            <person name="Hayles J."/>
            <person name="Baker S."/>
            <person name="Basham D."/>
            <person name="Bowman S."/>
            <person name="Brooks K."/>
            <person name="Brown D."/>
            <person name="Brown S."/>
            <person name="Chillingworth T."/>
            <person name="Churcher C."/>
            <person name="Collins M."/>
            <person name="Connor R."/>
            <person name="Cronin A."/>
            <person name="Davis P."/>
            <person name="Feltwell T."/>
            <person name="Fraser A."/>
            <person name="Gentles S."/>
            <person name="Goble A."/>
            <person name="Hamlin N."/>
            <person name="Harris D."/>
            <person name="Hidalgo J."/>
            <person name="Hodgson G."/>
            <person name="Holroyd S."/>
            <person name="Hornsby T."/>
            <person name="Howarth S."/>
            <person name="Huckle E.J."/>
            <person name="Hunt S."/>
            <person name="Jagels K."/>
            <person name="James K."/>
            <person name="Jones L."/>
            <person name="Jones M."/>
            <person name="Leather S."/>
            <person name="McDonald S."/>
            <person name="McLean J."/>
            <person name="Mooney P."/>
            <person name="Moule S."/>
            <person name="Mungall K."/>
            <person name="Murphy L."/>
            <person name="Niblett D."/>
            <person name="Odell C."/>
            <person name="Oliver K."/>
            <person name="O'Neil S."/>
            <person name="Pearson D."/>
            <person name="Quail M.A."/>
            <person name="Rabbinowitsch E."/>
            <person name="Rutherford K."/>
            <person name="Rutter S."/>
            <person name="Saunders D."/>
            <person name="Seeger K."/>
            <person name="Sharp S."/>
            <person name="Skelton J."/>
            <person name="Simmonds M."/>
            <person name="Squares R."/>
            <person name="Squares S."/>
            <person name="Stevens K."/>
            <person name="Taylor K."/>
            <person name="Taylor R.G."/>
            <person name="Tivey A."/>
            <person name="Walsh S."/>
            <person name="Warren T."/>
            <person name="Whitehead S."/>
            <person name="Woodward J."/>
            <person name="Volckaert G."/>
            <person name="Aert R."/>
            <person name="Robben J."/>
            <person name="Grymonprez B."/>
            <person name="Weltjens I."/>
            <person name="Vanstreels E."/>
            <person name="Rieger M."/>
            <person name="Schafer M."/>
            <person name="Muller-Auer S."/>
            <person name="Gabel C."/>
            <person name="Fuchs M."/>
            <person name="Dusterhoft A."/>
            <person name="Fritzc C."/>
            <person name="Holzer E."/>
            <person name="Moestl D."/>
            <person name="Hilbert H."/>
            <person name="Borzym K."/>
            <person name="Langer I."/>
            <person name="Beck A."/>
            <person name="Lehrach H."/>
            <person name="Reinhardt R."/>
            <person name="Pohl T.M."/>
            <person name="Eger P."/>
            <person name="Zimmermann W."/>
            <person name="Wedler H."/>
            <person name="Wambutt R."/>
            <person name="Purnelle B."/>
            <person name="Goffeau A."/>
            <person name="Cadieu E."/>
            <person name="Dreano S."/>
            <person name="Gloux S."/>
            <person name="Lelaure V."/>
            <person name="Mottier S."/>
            <person name="Galibert F."/>
            <person name="Aves S.J."/>
            <person name="Xiang Z."/>
            <person name="Hunt C."/>
            <person name="Moore K."/>
            <person name="Hurst S.M."/>
            <person name="Lucas M."/>
            <person name="Rochet M."/>
            <person name="Gaillardin C."/>
            <person name="Tallada V.A."/>
            <person name="Garzon A."/>
            <person name="Thode G."/>
            <person name="Daga R.R."/>
            <person name="Cruzado L."/>
            <person name="Jimenez J."/>
            <person name="Sanchez M."/>
            <person name="del Rey F."/>
            <person name="Benito J."/>
            <person name="Dominguez A."/>
            <person name="Revuelta J.L."/>
            <person name="Moreno S."/>
            <person name="Armstrong J."/>
            <person name="Forsburg S.L."/>
            <person name="Cerutti L."/>
            <person name="Lowe T."/>
            <person name="McCombie W.R."/>
            <person name="Paulsen I."/>
            <person name="Potashkin J."/>
            <person name="Shpakovski G.V."/>
            <person name="Ussery D."/>
            <person name="Barrell B.G."/>
            <person name="Nurse P."/>
        </authorList>
    </citation>
    <scope>NUCLEOTIDE SEQUENCE [LARGE SCALE GENOMIC DNA]</scope>
    <source>
        <strain evidence="5">972 / ATCC 24843</strain>
    </source>
</reference>
<feature type="region of interest" description="Disordered" evidence="2">
    <location>
        <begin position="600"/>
        <end position="628"/>
    </location>
</feature>
<dbReference type="PROSITE" id="PS50082">
    <property type="entry name" value="WD_REPEATS_2"/>
    <property type="match status" value="1"/>
</dbReference>
<dbReference type="Gene3D" id="2.130.10.10">
    <property type="entry name" value="YVTN repeat-like/Quinoprotein amine dehydrogenase"/>
    <property type="match status" value="1"/>
</dbReference>
<organism evidence="4 5">
    <name type="scientific">Schizosaccharomyces pombe (strain 972 / ATCC 24843)</name>
    <name type="common">Fission yeast</name>
    <dbReference type="NCBI Taxonomy" id="284812"/>
    <lineage>
        <taxon>Eukaryota</taxon>
        <taxon>Fungi</taxon>
        <taxon>Dikarya</taxon>
        <taxon>Ascomycota</taxon>
        <taxon>Taphrinomycotina</taxon>
        <taxon>Schizosaccharomycetes</taxon>
        <taxon>Schizosaccharomycetales</taxon>
        <taxon>Schizosaccharomycetaceae</taxon>
        <taxon>Schizosaccharomyces</taxon>
    </lineage>
</organism>
<keyword evidence="1" id="KW-0853">WD repeat</keyword>
<dbReference type="PROSITE" id="PS50330">
    <property type="entry name" value="UIM"/>
    <property type="match status" value="2"/>
</dbReference>
<sequence length="645" mass="72254">MNRDHSSNNTNRTVLNLPKEILIIIFSFLDPRSLLSAQCTCKYWKKLLSDDLSWRTAFFHHFAGDQSQIFSPLGNGTWRQEYLLRSTITRAYEKGKGQTVQYDCRVGQLTNLYYDFSSGRLYSGNWLTGTISVSDPTTGKVERSLLHASTDGSFTHGLSTMTLGKQIFGFGFMDGRVGVILMSRQAETPRKFRYCLDSHADSVTCIDALTGDLPPTGEIGMVTGSDDGSVHCWDVKTGVSLQSFQFRSSQILSLCFRPKYKMLLVDTFNYELNSYQLYLIPGYARSRKNEQPILLSSRKCVLTDEEEPPCLMTADCCAGVAFLSRGAPKNCICRVSFKEFLEKNDNVGVQTSSIPLNGKPTSISLDTNDRVLSKSTPGRGARLLAVGDENGLVYVVNTRTEDPNKAILRTITAYSNFPITDIYLNEVAMVVGSASGYCGVYDTVTGNFLKKIASARNAARREPINCILLDSNPLSLKGVITMSKHVKSWSYTIPKPFVNKRSKVLPLRPSVTHDNLSKSSDYSKNEVEREIMLGLDQIAQERREKMEARQKFEQHFGEGLVGLSEEEIIAYVTMLSQEEEAKRMVQLSMDVDKIEEDFKENDEQATSSLNALSSNHEPPQEQANVAELNEQEQIELAMRLSLMEM</sequence>
<name>A0AAN2H6H8_SCHPO</name>
<dbReference type="InterPro" id="IPR001810">
    <property type="entry name" value="F-box_dom"/>
</dbReference>
<gene>
    <name evidence="4" type="primary">pof10</name>
    <name evidence="4" type="ORF">SPOM_SPBC1703.06</name>
</gene>
<protein>
    <submittedName>
        <fullName evidence="4">F-box/WD repeat protein Pof10</fullName>
    </submittedName>
</protein>
<dbReference type="Gene3D" id="1.20.1280.50">
    <property type="match status" value="1"/>
</dbReference>
<dbReference type="PANTHER" id="PTHR12874">
    <property type="entry name" value="F-BOX ONLY PROTEIN 48-RELATED"/>
    <property type="match status" value="1"/>
</dbReference>
<dbReference type="EMBL" id="CU329671">
    <property type="protein sequence ID" value="CAK9840510.1"/>
    <property type="molecule type" value="Genomic_DNA"/>
</dbReference>
<dbReference type="SMART" id="SM00256">
    <property type="entry name" value="FBOX"/>
    <property type="match status" value="1"/>
</dbReference>
<dbReference type="InterPro" id="IPR003903">
    <property type="entry name" value="UIM_dom"/>
</dbReference>
<evidence type="ECO:0000256" key="2">
    <source>
        <dbReference type="SAM" id="MobiDB-lite"/>
    </source>
</evidence>
<dbReference type="CDD" id="cd09917">
    <property type="entry name" value="F-box_SF"/>
    <property type="match status" value="1"/>
</dbReference>
<dbReference type="PROSITE" id="PS50181">
    <property type="entry name" value="FBOX"/>
    <property type="match status" value="1"/>
</dbReference>
<dbReference type="SMR" id="A0AAN2H6H8"/>
<dbReference type="InterPro" id="IPR001680">
    <property type="entry name" value="WD40_rpt"/>
</dbReference>
<evidence type="ECO:0000256" key="1">
    <source>
        <dbReference type="PROSITE-ProRule" id="PRU00221"/>
    </source>
</evidence>
<evidence type="ECO:0000313" key="5">
    <source>
        <dbReference type="Proteomes" id="UP000002485"/>
    </source>
</evidence>
<proteinExistence type="predicted"/>
<dbReference type="AlphaFoldDB" id="A0AAN2H6H8"/>
<dbReference type="InterPro" id="IPR036047">
    <property type="entry name" value="F-box-like_dom_sf"/>
</dbReference>
<feature type="domain" description="F-box" evidence="3">
    <location>
        <begin position="11"/>
        <end position="57"/>
    </location>
</feature>
<dbReference type="KEGG" id="spo:2539767"/>
<dbReference type="SUPFAM" id="SSF81383">
    <property type="entry name" value="F-box domain"/>
    <property type="match status" value="1"/>
</dbReference>
<feature type="compositionally biased region" description="Polar residues" evidence="2">
    <location>
        <begin position="604"/>
        <end position="623"/>
    </location>
</feature>
<dbReference type="InterPro" id="IPR036322">
    <property type="entry name" value="WD40_repeat_dom_sf"/>
</dbReference>
<accession>A0AAN2H6H8</accession>
<dbReference type="Pfam" id="PF00400">
    <property type="entry name" value="WD40"/>
    <property type="match status" value="1"/>
</dbReference>
<evidence type="ECO:0000313" key="4">
    <source>
        <dbReference type="EMBL" id="CAK9840510.1"/>
    </source>
</evidence>
<dbReference type="PANTHER" id="PTHR12874:SF9">
    <property type="entry name" value="F-BOX ONLY PROTEIN 48"/>
    <property type="match status" value="1"/>
</dbReference>
<dbReference type="GeneID" id="2539767"/>
<dbReference type="InterPro" id="IPR015943">
    <property type="entry name" value="WD40/YVTN_repeat-like_dom_sf"/>
</dbReference>